<dbReference type="OrthoDB" id="9993796at2759"/>
<comment type="similarity">
    <text evidence="1">Belongs to the paxM FAD-dependent monooxygenase family.</text>
</comment>
<keyword evidence="2" id="KW-0285">Flavoprotein</keyword>
<evidence type="ECO:0000256" key="2">
    <source>
        <dbReference type="ARBA" id="ARBA00022630"/>
    </source>
</evidence>
<name>A0A2P5HHQ9_DIAHE</name>
<reference evidence="7" key="1">
    <citation type="submission" date="2017-09" db="EMBL/GenBank/DDBJ databases">
        <title>Polyketide synthases of a Diaporthe helianthi virulent isolate.</title>
        <authorList>
            <person name="Baroncelli R."/>
        </authorList>
    </citation>
    <scope>NUCLEOTIDE SEQUENCE [LARGE SCALE GENOMIC DNA]</scope>
    <source>
        <strain evidence="7">7/96</strain>
    </source>
</reference>
<keyword evidence="4" id="KW-0560">Oxidoreductase</keyword>
<dbReference type="SUPFAM" id="SSF51905">
    <property type="entry name" value="FAD/NAD(P)-binding domain"/>
    <property type="match status" value="1"/>
</dbReference>
<evidence type="ECO:0000259" key="6">
    <source>
        <dbReference type="Pfam" id="PF01494"/>
    </source>
</evidence>
<dbReference type="GO" id="GO:0004497">
    <property type="term" value="F:monooxygenase activity"/>
    <property type="evidence" value="ECO:0007669"/>
    <property type="project" value="UniProtKB-KW"/>
</dbReference>
<dbReference type="EMBL" id="MAVT02001992">
    <property type="protein sequence ID" value="POS69788.1"/>
    <property type="molecule type" value="Genomic_DNA"/>
</dbReference>
<dbReference type="Gene3D" id="3.50.50.60">
    <property type="entry name" value="FAD/NAD(P)-binding domain"/>
    <property type="match status" value="1"/>
</dbReference>
<keyword evidence="8" id="KW-1185">Reference proteome</keyword>
<dbReference type="PRINTS" id="PR00420">
    <property type="entry name" value="RNGMNOXGNASE"/>
</dbReference>
<dbReference type="InParanoid" id="A0A2P5HHQ9"/>
<dbReference type="InterPro" id="IPR036188">
    <property type="entry name" value="FAD/NAD-bd_sf"/>
</dbReference>
<evidence type="ECO:0000256" key="4">
    <source>
        <dbReference type="ARBA" id="ARBA00023002"/>
    </source>
</evidence>
<evidence type="ECO:0000313" key="8">
    <source>
        <dbReference type="Proteomes" id="UP000094444"/>
    </source>
</evidence>
<dbReference type="Pfam" id="PF01494">
    <property type="entry name" value="FAD_binding_3"/>
    <property type="match status" value="1"/>
</dbReference>
<evidence type="ECO:0000256" key="3">
    <source>
        <dbReference type="ARBA" id="ARBA00022827"/>
    </source>
</evidence>
<feature type="domain" description="FAD-binding" evidence="6">
    <location>
        <begin position="12"/>
        <end position="355"/>
    </location>
</feature>
<gene>
    <name evidence="7" type="ORF">DHEL01_v211817</name>
</gene>
<protein>
    <submittedName>
        <fullName evidence="7">FAD dependent oxidoreductase</fullName>
    </submittedName>
</protein>
<organism evidence="7 8">
    <name type="scientific">Diaporthe helianthi</name>
    <dbReference type="NCBI Taxonomy" id="158607"/>
    <lineage>
        <taxon>Eukaryota</taxon>
        <taxon>Fungi</taxon>
        <taxon>Dikarya</taxon>
        <taxon>Ascomycota</taxon>
        <taxon>Pezizomycotina</taxon>
        <taxon>Sordariomycetes</taxon>
        <taxon>Sordariomycetidae</taxon>
        <taxon>Diaporthales</taxon>
        <taxon>Diaporthaceae</taxon>
        <taxon>Diaporthe</taxon>
    </lineage>
</organism>
<evidence type="ECO:0000256" key="1">
    <source>
        <dbReference type="ARBA" id="ARBA00007992"/>
    </source>
</evidence>
<keyword evidence="5" id="KW-0503">Monooxygenase</keyword>
<dbReference type="PANTHER" id="PTHR13789:SF215">
    <property type="entry name" value="FAD-BINDING DOMAIN-CONTAINING PROTEIN-RELATED"/>
    <property type="match status" value="1"/>
</dbReference>
<accession>A0A2P5HHQ9</accession>
<evidence type="ECO:0000313" key="7">
    <source>
        <dbReference type="EMBL" id="POS69788.1"/>
    </source>
</evidence>
<keyword evidence="3" id="KW-0274">FAD</keyword>
<dbReference type="AlphaFoldDB" id="A0A2P5HHQ9"/>
<dbReference type="GO" id="GO:0071949">
    <property type="term" value="F:FAD binding"/>
    <property type="evidence" value="ECO:0007669"/>
    <property type="project" value="InterPro"/>
</dbReference>
<evidence type="ECO:0000256" key="5">
    <source>
        <dbReference type="ARBA" id="ARBA00023033"/>
    </source>
</evidence>
<proteinExistence type="inferred from homology"/>
<dbReference type="InterPro" id="IPR002938">
    <property type="entry name" value="FAD-bd"/>
</dbReference>
<sequence>MAALPTSNVSLSVAVIGGGIGGLTAAIAMRKAGHKVTVKNTYLIDITQVFEKYSLSGEAGAAVGLGFNTINYLESLGFDSTRAKICRIKDSQILDGRTLELLQVMPVAGTGGTFFRPDLREELRRVADSPAQLPDQGVVDEAHASVLPCRLLEHTEVVGIDPEQGIVRLADGSQAEADLIIAADGVHSSVMSVVLGEPSPALRSSTTATRTVIPVAKLKQNPFAQIMAAEPGRSTFSVAPDGKRYLLGYWCHDFEYLNIVLYALEDIPGMVIHTMRGETTREQLAAALNEFHPDLGTVCEHLLEVLPLWRLYTRAPAARYSRGRLVAIGDAAHAMLSHLGQGANSAILDAAALGTLFEDLPDQSPETISHRLRLFDEIRVPYNSAVQIWSETPMFEQPTKKNADIQAILPDFKLPGKSGMIRRAELLRISPLPRWFPNLY</sequence>
<dbReference type="Proteomes" id="UP000094444">
    <property type="component" value="Unassembled WGS sequence"/>
</dbReference>
<dbReference type="InterPro" id="IPR050493">
    <property type="entry name" value="FAD-dep_Monooxygenase_BioMet"/>
</dbReference>
<dbReference type="PANTHER" id="PTHR13789">
    <property type="entry name" value="MONOOXYGENASE"/>
    <property type="match status" value="1"/>
</dbReference>
<comment type="caution">
    <text evidence="7">The sequence shown here is derived from an EMBL/GenBank/DDBJ whole genome shotgun (WGS) entry which is preliminary data.</text>
</comment>
<dbReference type="STRING" id="158607.A0A2P5HHQ9"/>